<reference evidence="3 4" key="1">
    <citation type="submission" date="2019-12" db="EMBL/GenBank/DDBJ databases">
        <title>Hymenobacter sp. HMF4947 Genome sequencing and assembly.</title>
        <authorList>
            <person name="Kang H."/>
            <person name="Cha I."/>
            <person name="Kim H."/>
            <person name="Joh K."/>
        </authorList>
    </citation>
    <scope>NUCLEOTIDE SEQUENCE [LARGE SCALE GENOMIC DNA]</scope>
    <source>
        <strain evidence="3 4">HMF4947</strain>
    </source>
</reference>
<evidence type="ECO:0000259" key="2">
    <source>
        <dbReference type="Pfam" id="PF18962"/>
    </source>
</evidence>
<dbReference type="Proteomes" id="UP000441336">
    <property type="component" value="Unassembled WGS sequence"/>
</dbReference>
<dbReference type="RefSeq" id="WP_157567163.1">
    <property type="nucleotide sequence ID" value="NZ_WQKZ01000003.1"/>
</dbReference>
<gene>
    <name evidence="3" type="ORF">GO988_15825</name>
</gene>
<name>A0A7K1TH93_9BACT</name>
<dbReference type="Gene3D" id="2.130.10.10">
    <property type="entry name" value="YVTN repeat-like/Quinoprotein amine dehydrogenase"/>
    <property type="match status" value="1"/>
</dbReference>
<organism evidence="3 4">
    <name type="scientific">Hymenobacter ginkgonis</name>
    <dbReference type="NCBI Taxonomy" id="2682976"/>
    <lineage>
        <taxon>Bacteria</taxon>
        <taxon>Pseudomonadati</taxon>
        <taxon>Bacteroidota</taxon>
        <taxon>Cytophagia</taxon>
        <taxon>Cytophagales</taxon>
        <taxon>Hymenobacteraceae</taxon>
        <taxon>Hymenobacter</taxon>
    </lineage>
</organism>
<dbReference type="InterPro" id="IPR026444">
    <property type="entry name" value="Secre_tail"/>
</dbReference>
<dbReference type="NCBIfam" id="TIGR04183">
    <property type="entry name" value="Por_Secre_tail"/>
    <property type="match status" value="1"/>
</dbReference>
<keyword evidence="4" id="KW-1185">Reference proteome</keyword>
<sequence length="403" mass="41105">MPQPLSSFLLSFALLSAYAASAQTLTRAASLNDGYTGTSLNIAANGSMVYLADFGSRQLRIYDASTPSAPVFKAATAANQARSVVVSGTKAYVRGQISDPYPYPGTLQLVDVSVPTAPVTGRLITISAPSFSMAANSSLVCLVTNTGQLQVFDPTLNQLGTLACPADNITLNGTVAYAQSGSQCYVYDLSTPSQPRLHATLTGAIGAVSGKLAAGVLAATATAGTVYIYNVSDPLNPVLLSSIANNGGTQLAMSSTTVYTTGLYAFVVSSPSTLQAFSISTPTAPVLLATVAARSNSLGLAANGPNVYLLNGALEIYTLTGGIVTATHAATPVGFTLSPNPARGTLTLGQAPANVPVTIYDLTGRVCLATPALPLTGTLDIASLSPGLYQVRVGDAVRKLVVE</sequence>
<dbReference type="Pfam" id="PF18962">
    <property type="entry name" value="Por_Secre_tail"/>
    <property type="match status" value="1"/>
</dbReference>
<keyword evidence="1" id="KW-0732">Signal</keyword>
<feature type="signal peptide" evidence="1">
    <location>
        <begin position="1"/>
        <end position="22"/>
    </location>
</feature>
<dbReference type="SUPFAM" id="SSF75011">
    <property type="entry name" value="3-carboxy-cis,cis-mucoante lactonizing enzyme"/>
    <property type="match status" value="1"/>
</dbReference>
<feature type="chain" id="PRO_5029793235" evidence="1">
    <location>
        <begin position="23"/>
        <end position="403"/>
    </location>
</feature>
<dbReference type="Pfam" id="PF08309">
    <property type="entry name" value="LVIVD"/>
    <property type="match status" value="1"/>
</dbReference>
<evidence type="ECO:0000256" key="1">
    <source>
        <dbReference type="SAM" id="SignalP"/>
    </source>
</evidence>
<evidence type="ECO:0000313" key="4">
    <source>
        <dbReference type="Proteomes" id="UP000441336"/>
    </source>
</evidence>
<evidence type="ECO:0000313" key="3">
    <source>
        <dbReference type="EMBL" id="MVN77800.1"/>
    </source>
</evidence>
<dbReference type="InterPro" id="IPR015943">
    <property type="entry name" value="WD40/YVTN_repeat-like_dom_sf"/>
</dbReference>
<protein>
    <submittedName>
        <fullName evidence="3">T9SS type A sorting domain-containing protein</fullName>
    </submittedName>
</protein>
<comment type="caution">
    <text evidence="3">The sequence shown here is derived from an EMBL/GenBank/DDBJ whole genome shotgun (WGS) entry which is preliminary data.</text>
</comment>
<proteinExistence type="predicted"/>
<dbReference type="InterPro" id="IPR013211">
    <property type="entry name" value="LVIVD"/>
</dbReference>
<accession>A0A7K1TH93</accession>
<feature type="domain" description="Secretion system C-terminal sorting" evidence="2">
    <location>
        <begin position="339"/>
        <end position="397"/>
    </location>
</feature>
<dbReference type="EMBL" id="WQKZ01000003">
    <property type="protein sequence ID" value="MVN77800.1"/>
    <property type="molecule type" value="Genomic_DNA"/>
</dbReference>
<dbReference type="AlphaFoldDB" id="A0A7K1TH93"/>